<keyword evidence="3" id="KW-0813">Transport</keyword>
<feature type="transmembrane region" description="Helical" evidence="12">
    <location>
        <begin position="148"/>
        <end position="169"/>
    </location>
</feature>
<keyword evidence="5 12" id="KW-0812">Transmembrane</keyword>
<dbReference type="EMBL" id="CP036349">
    <property type="protein sequence ID" value="QDV75833.1"/>
    <property type="molecule type" value="Genomic_DNA"/>
</dbReference>
<evidence type="ECO:0000256" key="3">
    <source>
        <dbReference type="ARBA" id="ARBA00022448"/>
    </source>
</evidence>
<dbReference type="GO" id="GO:0006814">
    <property type="term" value="P:sodium ion transport"/>
    <property type="evidence" value="ECO:0007669"/>
    <property type="project" value="UniProtKB-KW"/>
</dbReference>
<feature type="transmembrane region" description="Helical" evidence="12">
    <location>
        <begin position="176"/>
        <end position="199"/>
    </location>
</feature>
<evidence type="ECO:0000256" key="12">
    <source>
        <dbReference type="SAM" id="Phobius"/>
    </source>
</evidence>
<feature type="transmembrane region" description="Helical" evidence="12">
    <location>
        <begin position="369"/>
        <end position="392"/>
    </location>
</feature>
<keyword evidence="9 12" id="KW-0472">Membrane</keyword>
<feature type="transmembrane region" description="Helical" evidence="12">
    <location>
        <begin position="76"/>
        <end position="98"/>
    </location>
</feature>
<dbReference type="PROSITE" id="PS50283">
    <property type="entry name" value="NA_SOLUT_SYMP_3"/>
    <property type="match status" value="1"/>
</dbReference>
<evidence type="ECO:0000313" key="14">
    <source>
        <dbReference type="Proteomes" id="UP000316426"/>
    </source>
</evidence>
<keyword evidence="4" id="KW-1003">Cell membrane</keyword>
<feature type="transmembrane region" description="Helical" evidence="12">
    <location>
        <begin position="398"/>
        <end position="419"/>
    </location>
</feature>
<feature type="transmembrane region" description="Helical" evidence="12">
    <location>
        <begin position="271"/>
        <end position="296"/>
    </location>
</feature>
<gene>
    <name evidence="13" type="primary">sglT_8</name>
    <name evidence="13" type="ORF">Spa11_40560</name>
</gene>
<feature type="transmembrane region" description="Helical" evidence="12">
    <location>
        <begin position="46"/>
        <end position="64"/>
    </location>
</feature>
<evidence type="ECO:0000256" key="5">
    <source>
        <dbReference type="ARBA" id="ARBA00022692"/>
    </source>
</evidence>
<comment type="similarity">
    <text evidence="2 11">Belongs to the sodium:solute symporter (SSF) (TC 2.A.21) family.</text>
</comment>
<dbReference type="PANTHER" id="PTHR42985">
    <property type="entry name" value="SODIUM-COUPLED MONOCARBOXYLATE TRANSPORTER"/>
    <property type="match status" value="1"/>
</dbReference>
<evidence type="ECO:0000256" key="11">
    <source>
        <dbReference type="RuleBase" id="RU362091"/>
    </source>
</evidence>
<dbReference type="RefSeq" id="WP_145115877.1">
    <property type="nucleotide sequence ID" value="NZ_CP036349.1"/>
</dbReference>
<evidence type="ECO:0000256" key="7">
    <source>
        <dbReference type="ARBA" id="ARBA00023053"/>
    </source>
</evidence>
<dbReference type="GO" id="GO:0015293">
    <property type="term" value="F:symporter activity"/>
    <property type="evidence" value="ECO:0007669"/>
    <property type="project" value="TreeGrafter"/>
</dbReference>
<accession>A0A518KDG2</accession>
<dbReference type="CDD" id="cd11495">
    <property type="entry name" value="SLC5sbd_NIS-like_u3"/>
    <property type="match status" value="1"/>
</dbReference>
<dbReference type="InterPro" id="IPR038377">
    <property type="entry name" value="Na/Glc_symporter_sf"/>
</dbReference>
<keyword evidence="8" id="KW-0406">Ion transport</keyword>
<evidence type="ECO:0000256" key="10">
    <source>
        <dbReference type="ARBA" id="ARBA00023201"/>
    </source>
</evidence>
<organism evidence="13 14">
    <name type="scientific">Botrimarina mediterranea</name>
    <dbReference type="NCBI Taxonomy" id="2528022"/>
    <lineage>
        <taxon>Bacteria</taxon>
        <taxon>Pseudomonadati</taxon>
        <taxon>Planctomycetota</taxon>
        <taxon>Planctomycetia</taxon>
        <taxon>Pirellulales</taxon>
        <taxon>Lacipirellulaceae</taxon>
        <taxon>Botrimarina</taxon>
    </lineage>
</organism>
<dbReference type="GO" id="GO:0005886">
    <property type="term" value="C:plasma membrane"/>
    <property type="evidence" value="ECO:0007669"/>
    <property type="project" value="UniProtKB-SubCell"/>
</dbReference>
<keyword evidence="6 12" id="KW-1133">Transmembrane helix</keyword>
<evidence type="ECO:0000313" key="13">
    <source>
        <dbReference type="EMBL" id="QDV75833.1"/>
    </source>
</evidence>
<dbReference type="NCBIfam" id="TIGR00813">
    <property type="entry name" value="sss"/>
    <property type="match status" value="1"/>
</dbReference>
<dbReference type="Gene3D" id="1.20.1730.10">
    <property type="entry name" value="Sodium/glucose cotransporter"/>
    <property type="match status" value="1"/>
</dbReference>
<feature type="transmembrane region" description="Helical" evidence="12">
    <location>
        <begin position="232"/>
        <end position="250"/>
    </location>
</feature>
<keyword evidence="7" id="KW-0915">Sodium</keyword>
<sequence length="484" mass="51975">MPQLPYLDLSIVVAYLAVVFAVGVWFSRRTVDSDEFMTAGRSLPGWAIGLSMFGSYVSSISFLANPGKAFSSDWNAFVFSIAAPIAGVIGAYWFVPFFRSSQSVSAYEHLEHRFGRWARTYATVCFLLTQLARTGTIIYLLALVVAPLTGWSIASTIALTAGLMTFCSFAGGMSAVIWLGVLQSMALVGGTLLCLFAVVGQTDGGVATVVEQGWEAGKFSLGSWSPDLTGPTVWVVLLFGMVTHLGNLGVDQSYVQRYLTASSDREASRGVHLTMALYVPVAAIFFFIGTALWVLYSQRPELLPSDIAADQVFPHFIATRLPPGGAGLVVAGIFAASMDSNLNAMATLTLCDLYKPYLRPEASDRESLLTLRFATLFWGVASAAVSYALIGAESALDAWWLLAGVFSGGVLGLFLLSILSRRATNFSAAAATVIGVLVILWMTFSTLVEAPSYLQNPLHANMTMVVGTLVIFLIGDWLGKRSDL</sequence>
<dbReference type="InterPro" id="IPR051163">
    <property type="entry name" value="Sodium:Solute_Symporter_SSF"/>
</dbReference>
<reference evidence="13 14" key="1">
    <citation type="submission" date="2019-02" db="EMBL/GenBank/DDBJ databases">
        <title>Deep-cultivation of Planctomycetes and their phenomic and genomic characterization uncovers novel biology.</title>
        <authorList>
            <person name="Wiegand S."/>
            <person name="Jogler M."/>
            <person name="Boedeker C."/>
            <person name="Pinto D."/>
            <person name="Vollmers J."/>
            <person name="Rivas-Marin E."/>
            <person name="Kohn T."/>
            <person name="Peeters S.H."/>
            <person name="Heuer A."/>
            <person name="Rast P."/>
            <person name="Oberbeckmann S."/>
            <person name="Bunk B."/>
            <person name="Jeske O."/>
            <person name="Meyerdierks A."/>
            <person name="Storesund J.E."/>
            <person name="Kallscheuer N."/>
            <person name="Luecker S."/>
            <person name="Lage O.M."/>
            <person name="Pohl T."/>
            <person name="Merkel B.J."/>
            <person name="Hornburger P."/>
            <person name="Mueller R.-W."/>
            <person name="Bruemmer F."/>
            <person name="Labrenz M."/>
            <person name="Spormann A.M."/>
            <person name="Op den Camp H."/>
            <person name="Overmann J."/>
            <person name="Amann R."/>
            <person name="Jetten M.S.M."/>
            <person name="Mascher T."/>
            <person name="Medema M.H."/>
            <person name="Devos D.P."/>
            <person name="Kaster A.-K."/>
            <person name="Ovreas L."/>
            <person name="Rohde M."/>
            <person name="Galperin M.Y."/>
            <person name="Jogler C."/>
        </authorList>
    </citation>
    <scope>NUCLEOTIDE SEQUENCE [LARGE SCALE GENOMIC DNA]</scope>
    <source>
        <strain evidence="13 14">Spa11</strain>
    </source>
</reference>
<evidence type="ECO:0000256" key="2">
    <source>
        <dbReference type="ARBA" id="ARBA00006434"/>
    </source>
</evidence>
<dbReference type="KEGG" id="bmei:Spa11_40560"/>
<comment type="subcellular location">
    <subcellularLocation>
        <location evidence="1">Cell membrane</location>
        <topology evidence="1">Multi-pass membrane protein</topology>
    </subcellularLocation>
</comment>
<dbReference type="Proteomes" id="UP000316426">
    <property type="component" value="Chromosome"/>
</dbReference>
<feature type="transmembrane region" description="Helical" evidence="12">
    <location>
        <begin position="316"/>
        <end position="336"/>
    </location>
</feature>
<proteinExistence type="inferred from homology"/>
<evidence type="ECO:0000256" key="4">
    <source>
        <dbReference type="ARBA" id="ARBA00022475"/>
    </source>
</evidence>
<dbReference type="PANTHER" id="PTHR42985:SF32">
    <property type="entry name" value="SODIUM IODIDE SYMPORTER"/>
    <property type="match status" value="1"/>
</dbReference>
<dbReference type="Pfam" id="PF00474">
    <property type="entry name" value="SSF"/>
    <property type="match status" value="1"/>
</dbReference>
<evidence type="ECO:0000256" key="6">
    <source>
        <dbReference type="ARBA" id="ARBA00022989"/>
    </source>
</evidence>
<feature type="transmembrane region" description="Helical" evidence="12">
    <location>
        <begin position="119"/>
        <end position="142"/>
    </location>
</feature>
<evidence type="ECO:0000256" key="8">
    <source>
        <dbReference type="ARBA" id="ARBA00023065"/>
    </source>
</evidence>
<feature type="transmembrane region" description="Helical" evidence="12">
    <location>
        <begin position="426"/>
        <end position="448"/>
    </location>
</feature>
<feature type="transmembrane region" description="Helical" evidence="12">
    <location>
        <begin position="460"/>
        <end position="479"/>
    </location>
</feature>
<evidence type="ECO:0000256" key="1">
    <source>
        <dbReference type="ARBA" id="ARBA00004651"/>
    </source>
</evidence>
<name>A0A518KDG2_9BACT</name>
<evidence type="ECO:0000256" key="9">
    <source>
        <dbReference type="ARBA" id="ARBA00023136"/>
    </source>
</evidence>
<feature type="transmembrane region" description="Helical" evidence="12">
    <location>
        <begin position="6"/>
        <end position="26"/>
    </location>
</feature>
<protein>
    <submittedName>
        <fullName evidence="13">Sodium/glucose cotransporter</fullName>
    </submittedName>
</protein>
<dbReference type="AlphaFoldDB" id="A0A518KDG2"/>
<dbReference type="InterPro" id="IPR001734">
    <property type="entry name" value="Na/solute_symporter"/>
</dbReference>
<keyword evidence="14" id="KW-1185">Reference proteome</keyword>
<keyword evidence="10" id="KW-0739">Sodium transport</keyword>